<evidence type="ECO:0000313" key="2">
    <source>
        <dbReference type="Proteomes" id="UP001597114"/>
    </source>
</evidence>
<comment type="caution">
    <text evidence="1">The sequence shown here is derived from an EMBL/GenBank/DDBJ whole genome shotgun (WGS) entry which is preliminary data.</text>
</comment>
<reference evidence="2" key="1">
    <citation type="journal article" date="2019" name="Int. J. Syst. Evol. Microbiol.">
        <title>The Global Catalogue of Microorganisms (GCM) 10K type strain sequencing project: providing services to taxonomists for standard genome sequencing and annotation.</title>
        <authorList>
            <consortium name="The Broad Institute Genomics Platform"/>
            <consortium name="The Broad Institute Genome Sequencing Center for Infectious Disease"/>
            <person name="Wu L."/>
            <person name="Ma J."/>
        </authorList>
    </citation>
    <scope>NUCLEOTIDE SEQUENCE [LARGE SCALE GENOMIC DNA]</scope>
    <source>
        <strain evidence="2">CCM 7043</strain>
    </source>
</reference>
<organism evidence="1 2">
    <name type="scientific">Pseudonocardia yunnanensis</name>
    <dbReference type="NCBI Taxonomy" id="58107"/>
    <lineage>
        <taxon>Bacteria</taxon>
        <taxon>Bacillati</taxon>
        <taxon>Actinomycetota</taxon>
        <taxon>Actinomycetes</taxon>
        <taxon>Pseudonocardiales</taxon>
        <taxon>Pseudonocardiaceae</taxon>
        <taxon>Pseudonocardia</taxon>
    </lineage>
</organism>
<evidence type="ECO:0000313" key="1">
    <source>
        <dbReference type="EMBL" id="MFD1521970.1"/>
    </source>
</evidence>
<accession>A0ABW4F5C3</accession>
<sequence length="136" mass="14623">MPAPVSIDEQLEELLAGELPAVAALVHRLRAVVRAAHPDLRERVNSGWHGLAFHHPRAGYVCALFPRDGGVNVGFEHGGDLPDPHGRLLGEGRRTRDVRVEVDAGASEEDVVVDYLDLAVDWALDRAAAGKGGKAR</sequence>
<dbReference type="SUPFAM" id="SSF159888">
    <property type="entry name" value="YdhG-like"/>
    <property type="match status" value="1"/>
</dbReference>
<dbReference type="RefSeq" id="WP_344727940.1">
    <property type="nucleotide sequence ID" value="NZ_BAAAUS010000048.1"/>
</dbReference>
<name>A0ABW4F5C3_9PSEU</name>
<proteinExistence type="predicted"/>
<protein>
    <submittedName>
        <fullName evidence="1">DUF1801 domain-containing protein</fullName>
    </submittedName>
</protein>
<dbReference type="Proteomes" id="UP001597114">
    <property type="component" value="Unassembled WGS sequence"/>
</dbReference>
<gene>
    <name evidence="1" type="ORF">ACFSJD_31055</name>
</gene>
<keyword evidence="2" id="KW-1185">Reference proteome</keyword>
<dbReference type="EMBL" id="JBHUCO010000042">
    <property type="protein sequence ID" value="MFD1521970.1"/>
    <property type="molecule type" value="Genomic_DNA"/>
</dbReference>